<comment type="similarity">
    <text evidence="2">Belongs to the bacterial solute-binding protein SsuA/TauA family.</text>
</comment>
<dbReference type="PROSITE" id="PS51257">
    <property type="entry name" value="PROKAR_LIPOPROTEIN"/>
    <property type="match status" value="1"/>
</dbReference>
<dbReference type="Pfam" id="PF13379">
    <property type="entry name" value="NMT1_2"/>
    <property type="match status" value="1"/>
</dbReference>
<sequence length="317" mass="35262">MRAIWILLTIATLGLVAACLPTEAPLRIGTNVWPGYEPFYLARQLGHYKDQDIRLIELPSSTDVMNALRLEQLEGAALTLDEVITLSAEGLDLVVVMVCDISNGADVVMARPEITSLVDLRGKHIAAETTAVGALMLDSLLKAANLSASDVKIECLPLPDHEDAYLRNDIDAMVTFEPYSSKLADVGAQVLFDSSQISGQIVDVLVFNRQLVNNQDKRIGSVIDGYFKARKLVIEHDSHAFTVVNQRLRLPPEQLPKVYSQLIFPSPEENRRQLSGEHSYLSRTANELAELMSRQHLIPRKPELSRFTTDQFISETK</sequence>
<comment type="subcellular location">
    <subcellularLocation>
        <location evidence="1">Periplasm</location>
    </subcellularLocation>
</comment>
<dbReference type="EMBL" id="CZQC01000061">
    <property type="protein sequence ID" value="CUS42061.1"/>
    <property type="molecule type" value="Genomic_DNA"/>
</dbReference>
<protein>
    <submittedName>
        <fullName evidence="4">Hydroxymethylpyrimidine ABC transporter, substrate-binding component</fullName>
    </submittedName>
</protein>
<organism evidence="4">
    <name type="scientific">hydrothermal vent metagenome</name>
    <dbReference type="NCBI Taxonomy" id="652676"/>
    <lineage>
        <taxon>unclassified sequences</taxon>
        <taxon>metagenomes</taxon>
        <taxon>ecological metagenomes</taxon>
    </lineage>
</organism>
<dbReference type="GO" id="GO:0042597">
    <property type="term" value="C:periplasmic space"/>
    <property type="evidence" value="ECO:0007669"/>
    <property type="project" value="UniProtKB-SubCell"/>
</dbReference>
<dbReference type="PANTHER" id="PTHR30024:SF47">
    <property type="entry name" value="TAURINE-BINDING PERIPLASMIC PROTEIN"/>
    <property type="match status" value="1"/>
</dbReference>
<accession>A0A160TDJ1</accession>
<evidence type="ECO:0000256" key="2">
    <source>
        <dbReference type="ARBA" id="ARBA00010742"/>
    </source>
</evidence>
<reference evidence="4" key="1">
    <citation type="submission" date="2015-10" db="EMBL/GenBank/DDBJ databases">
        <authorList>
            <person name="Gilbert D.G."/>
        </authorList>
    </citation>
    <scope>NUCLEOTIDE SEQUENCE</scope>
</reference>
<evidence type="ECO:0000256" key="1">
    <source>
        <dbReference type="ARBA" id="ARBA00004418"/>
    </source>
</evidence>
<dbReference type="AlphaFoldDB" id="A0A160TDJ1"/>
<dbReference type="PANTHER" id="PTHR30024">
    <property type="entry name" value="ALIPHATIC SULFONATES-BINDING PROTEIN-RELATED"/>
    <property type="match status" value="1"/>
</dbReference>
<dbReference type="SUPFAM" id="SSF53850">
    <property type="entry name" value="Periplasmic binding protein-like II"/>
    <property type="match status" value="1"/>
</dbReference>
<evidence type="ECO:0000256" key="3">
    <source>
        <dbReference type="ARBA" id="ARBA00022729"/>
    </source>
</evidence>
<name>A0A160TDJ1_9ZZZZ</name>
<dbReference type="Gene3D" id="3.40.190.10">
    <property type="entry name" value="Periplasmic binding protein-like II"/>
    <property type="match status" value="2"/>
</dbReference>
<keyword evidence="3" id="KW-0732">Signal</keyword>
<proteinExistence type="inferred from homology"/>
<gene>
    <name evidence="4" type="ORF">MGWOODY_Tha1343</name>
</gene>
<evidence type="ECO:0000313" key="4">
    <source>
        <dbReference type="EMBL" id="CUS42061.1"/>
    </source>
</evidence>